<reference evidence="5 6" key="1">
    <citation type="journal article" date="2012" name="J. Bacteriol.">
        <title>Genome Sequence of the Filamentous Bacterium Fibrisoma limi BUZ 3T.</title>
        <authorList>
            <person name="Filippini M."/>
            <person name="Qi W."/>
            <person name="Jaenicke S."/>
            <person name="Goesmann A."/>
            <person name="Smits T.H."/>
            <person name="Bagheri H.C."/>
        </authorList>
    </citation>
    <scope>NUCLEOTIDE SEQUENCE [LARGE SCALE GENOMIC DNA]</scope>
    <source>
        <strain evidence="6">BUZ 3T</strain>
    </source>
</reference>
<comment type="function">
    <text evidence="4">ATP-dependent carboxylate-amine ligase which exhibits weak glutamate--cysteine ligase activity.</text>
</comment>
<dbReference type="NCBIfam" id="NF010041">
    <property type="entry name" value="PRK13517.1-1"/>
    <property type="match status" value="1"/>
</dbReference>
<name>I2GF88_9BACT</name>
<evidence type="ECO:0000256" key="2">
    <source>
        <dbReference type="ARBA" id="ARBA00022741"/>
    </source>
</evidence>
<evidence type="ECO:0000313" key="5">
    <source>
        <dbReference type="EMBL" id="CCH52563.1"/>
    </source>
</evidence>
<evidence type="ECO:0000256" key="4">
    <source>
        <dbReference type="HAMAP-Rule" id="MF_01609"/>
    </source>
</evidence>
<keyword evidence="3 4" id="KW-0067">ATP-binding</keyword>
<dbReference type="HAMAP" id="MF_01609">
    <property type="entry name" value="Glu_cys_ligase_2"/>
    <property type="match status" value="1"/>
</dbReference>
<dbReference type="InterPro" id="IPR014746">
    <property type="entry name" value="Gln_synth/guanido_kin_cat_dom"/>
</dbReference>
<dbReference type="EC" id="6.3.2.2" evidence="4"/>
<organism evidence="5 6">
    <name type="scientific">Fibrisoma limi BUZ 3</name>
    <dbReference type="NCBI Taxonomy" id="1185876"/>
    <lineage>
        <taxon>Bacteria</taxon>
        <taxon>Pseudomonadati</taxon>
        <taxon>Bacteroidota</taxon>
        <taxon>Cytophagia</taxon>
        <taxon>Cytophagales</taxon>
        <taxon>Spirosomataceae</taxon>
        <taxon>Fibrisoma</taxon>
    </lineage>
</organism>
<accession>I2GF88</accession>
<dbReference type="Proteomes" id="UP000009309">
    <property type="component" value="Unassembled WGS sequence"/>
</dbReference>
<dbReference type="GO" id="GO:0004357">
    <property type="term" value="F:glutamate-cysteine ligase activity"/>
    <property type="evidence" value="ECO:0007669"/>
    <property type="project" value="UniProtKB-EC"/>
</dbReference>
<dbReference type="SUPFAM" id="SSF55931">
    <property type="entry name" value="Glutamine synthetase/guanido kinase"/>
    <property type="match status" value="1"/>
</dbReference>
<dbReference type="eggNOG" id="COG2170">
    <property type="taxonomic scope" value="Bacteria"/>
</dbReference>
<dbReference type="Pfam" id="PF04107">
    <property type="entry name" value="GCS2"/>
    <property type="match status" value="1"/>
</dbReference>
<dbReference type="GO" id="GO:0042398">
    <property type="term" value="P:modified amino acid biosynthetic process"/>
    <property type="evidence" value="ECO:0007669"/>
    <property type="project" value="InterPro"/>
</dbReference>
<evidence type="ECO:0000256" key="1">
    <source>
        <dbReference type="ARBA" id="ARBA00022598"/>
    </source>
</evidence>
<dbReference type="Gene3D" id="3.30.590.20">
    <property type="match status" value="1"/>
</dbReference>
<dbReference type="EMBL" id="CAIT01000005">
    <property type="protein sequence ID" value="CCH52563.1"/>
    <property type="molecule type" value="Genomic_DNA"/>
</dbReference>
<dbReference type="GO" id="GO:0005524">
    <property type="term" value="F:ATP binding"/>
    <property type="evidence" value="ECO:0007669"/>
    <property type="project" value="UniProtKB-KW"/>
</dbReference>
<keyword evidence="2 4" id="KW-0547">Nucleotide-binding</keyword>
<evidence type="ECO:0000256" key="3">
    <source>
        <dbReference type="ARBA" id="ARBA00022840"/>
    </source>
</evidence>
<dbReference type="PANTHER" id="PTHR36510:SF1">
    <property type="entry name" value="GLUTAMATE--CYSTEINE LIGASE 2-RELATED"/>
    <property type="match status" value="1"/>
</dbReference>
<comment type="similarity">
    <text evidence="4">Belongs to the glutamate--cysteine ligase type 2 family. YbdK subfamily.</text>
</comment>
<dbReference type="NCBIfam" id="TIGR02050">
    <property type="entry name" value="gshA_cyan_rel"/>
    <property type="match status" value="1"/>
</dbReference>
<dbReference type="InterPro" id="IPR006336">
    <property type="entry name" value="GCS2"/>
</dbReference>
<keyword evidence="6" id="KW-1185">Reference proteome</keyword>
<dbReference type="STRING" id="1185876.BN8_01574"/>
<dbReference type="PANTHER" id="PTHR36510">
    <property type="entry name" value="GLUTAMATE--CYSTEINE LIGASE 2-RELATED"/>
    <property type="match status" value="1"/>
</dbReference>
<dbReference type="AlphaFoldDB" id="I2GF88"/>
<dbReference type="NCBIfam" id="NF010039">
    <property type="entry name" value="PRK13515.1"/>
    <property type="match status" value="1"/>
</dbReference>
<comment type="catalytic activity">
    <reaction evidence="4">
        <text>L-cysteine + L-glutamate + ATP = gamma-L-glutamyl-L-cysteine + ADP + phosphate + H(+)</text>
        <dbReference type="Rhea" id="RHEA:13285"/>
        <dbReference type="ChEBI" id="CHEBI:15378"/>
        <dbReference type="ChEBI" id="CHEBI:29985"/>
        <dbReference type="ChEBI" id="CHEBI:30616"/>
        <dbReference type="ChEBI" id="CHEBI:35235"/>
        <dbReference type="ChEBI" id="CHEBI:43474"/>
        <dbReference type="ChEBI" id="CHEBI:58173"/>
        <dbReference type="ChEBI" id="CHEBI:456216"/>
        <dbReference type="EC" id="6.3.2.2"/>
    </reaction>
</comment>
<dbReference type="InterPro" id="IPR011793">
    <property type="entry name" value="YbdK"/>
</dbReference>
<gene>
    <name evidence="5" type="ORF">BN8_01574</name>
</gene>
<sequence>MTFKNSLVTPTQLQPVSLSKDDFTIGVEEEYQIIHPETRELRSRGRSVLSKAQATVGDQVTQELYLSQIEIGTSVCHSLADVRGELQRLRSGIITAAKKVDCRIAAAGTHPFSNWEGQKLTPKERYQDLAADYKQLVWEQLIFGCHVHVGIPDREIAIQVMNRSRPWLASILALASNSPFWIGHDTGYSSYRTEIWGRWPTSGIPHVFASRSEYDKLVEDLIATGSISEASKIYWDMRPSSHYETLEYRVTDVCLTIDEAVMIAGLLRALARTCAQEAERYTEITHARPEVLQAAKWQAARYGLDAKLIDTQKGRPVAARTLIKALLEYVRPALEEFGDWKEINTRVRDVLTGGTGASRQREIFRKKGSLEDVVDFTTDEMARGI</sequence>
<protein>
    <recommendedName>
        <fullName evidence="4">Putative glutamate--cysteine ligase 2</fullName>
        <ecNumber evidence="4">6.3.2.2</ecNumber>
    </recommendedName>
    <alternativeName>
        <fullName evidence="4">Gamma-glutamylcysteine synthetase 2</fullName>
        <shortName evidence="4">GCS 2</shortName>
        <shortName evidence="4">Gamma-GCS 2</shortName>
    </alternativeName>
</protein>
<comment type="caution">
    <text evidence="5">The sequence shown here is derived from an EMBL/GenBank/DDBJ whole genome shotgun (WGS) entry which is preliminary data.</text>
</comment>
<proteinExistence type="inferred from homology"/>
<evidence type="ECO:0000313" key="6">
    <source>
        <dbReference type="Proteomes" id="UP000009309"/>
    </source>
</evidence>
<keyword evidence="1 4" id="KW-0436">Ligase</keyword>
<dbReference type="InterPro" id="IPR050141">
    <property type="entry name" value="GCL_type2/YbdK_subfam"/>
</dbReference>